<accession>A0ABU7F3F6</accession>
<dbReference type="PANTHER" id="PTHR14247:SF11">
    <property type="entry name" value="SH2 DOMAIN-CONTAINING PROTEIN 3A"/>
    <property type="match status" value="1"/>
</dbReference>
<keyword evidence="1" id="KW-0344">Guanine-nucleotide releasing factor</keyword>
<evidence type="ECO:0000256" key="1">
    <source>
        <dbReference type="PROSITE-ProRule" id="PRU00168"/>
    </source>
</evidence>
<reference evidence="3 4" key="1">
    <citation type="submission" date="2021-06" db="EMBL/GenBank/DDBJ databases">
        <authorList>
            <person name="Palmer J.M."/>
        </authorList>
    </citation>
    <scope>NUCLEOTIDE SEQUENCE [LARGE SCALE GENOMIC DNA]</scope>
    <source>
        <strain evidence="3 4">CL_MEX2019</strain>
        <tissue evidence="3">Muscle</tissue>
    </source>
</reference>
<dbReference type="Proteomes" id="UP001352852">
    <property type="component" value="Unassembled WGS sequence"/>
</dbReference>
<keyword evidence="4" id="KW-1185">Reference proteome</keyword>
<feature type="non-terminal residue" evidence="3">
    <location>
        <position position="1"/>
    </location>
</feature>
<evidence type="ECO:0000313" key="4">
    <source>
        <dbReference type="Proteomes" id="UP001352852"/>
    </source>
</evidence>
<comment type="caution">
    <text evidence="3">The sequence shown here is derived from an EMBL/GenBank/DDBJ whole genome shotgun (WGS) entry which is preliminary data.</text>
</comment>
<gene>
    <name evidence="3" type="ORF">CHARACLAT_014524</name>
</gene>
<sequence>IETSSCFQLDQFKSLLLPDHNRPLESNVLLTIKELFSRSDAKTLALHMLSVDCQVARIVGVTDEQKRIMGVNSGLELVTLPHGHQLRQDLMERHHLITLGVAVDILGCTGTVNQRATVLHKVILLAEALKENVHNLFSFSAVMKALEMSQIVRLEMTWRALRRNHTTSAVLYEKKLKPFMTSLNEGDGSVVQGPIAVPHLVPLVMVMEGEDPVENGERGCEVLYNVLQAARSAALHSQDHQKHAESLLTEGWEPVPELLEAFQTEFALRLFWGQQGAVADKKERYEKFDKILCVLSDKLEPVEVTPQQPGALT</sequence>
<dbReference type="SUPFAM" id="SSF48366">
    <property type="entry name" value="Ras GEF"/>
    <property type="match status" value="1"/>
</dbReference>
<dbReference type="InterPro" id="IPR036964">
    <property type="entry name" value="RASGEF_cat_dom_sf"/>
</dbReference>
<proteinExistence type="predicted"/>
<dbReference type="EMBL" id="JAHUTJ010074864">
    <property type="protein sequence ID" value="MED6293816.1"/>
    <property type="molecule type" value="Genomic_DNA"/>
</dbReference>
<dbReference type="PROSITE" id="PS50009">
    <property type="entry name" value="RASGEF_CAT"/>
    <property type="match status" value="1"/>
</dbReference>
<feature type="domain" description="Ras-GEF" evidence="2">
    <location>
        <begin position="40"/>
        <end position="302"/>
    </location>
</feature>
<evidence type="ECO:0000313" key="3">
    <source>
        <dbReference type="EMBL" id="MED6293816.1"/>
    </source>
</evidence>
<dbReference type="InterPro" id="IPR023578">
    <property type="entry name" value="Ras_GEF_dom_sf"/>
</dbReference>
<dbReference type="Pfam" id="PF00617">
    <property type="entry name" value="RasGEF"/>
    <property type="match status" value="1"/>
</dbReference>
<name>A0ABU7F3F6_9TELE</name>
<dbReference type="PANTHER" id="PTHR14247">
    <property type="entry name" value="BREAST CANCER ANTI-ESTROGEN RESISTANCE PROTEIN 3 HOMOLOG-LIKE PROTEIN"/>
    <property type="match status" value="1"/>
</dbReference>
<dbReference type="Gene3D" id="1.10.840.10">
    <property type="entry name" value="Ras guanine-nucleotide exchange factors catalytic domain"/>
    <property type="match status" value="1"/>
</dbReference>
<evidence type="ECO:0000259" key="2">
    <source>
        <dbReference type="PROSITE" id="PS50009"/>
    </source>
</evidence>
<protein>
    <recommendedName>
        <fullName evidence="2">Ras-GEF domain-containing protein</fullName>
    </recommendedName>
</protein>
<dbReference type="InterPro" id="IPR051853">
    <property type="entry name" value="SH2-Ras-GEF_adapter"/>
</dbReference>
<dbReference type="InterPro" id="IPR001895">
    <property type="entry name" value="RASGEF_cat_dom"/>
</dbReference>
<organism evidence="3 4">
    <name type="scientific">Characodon lateralis</name>
    <dbReference type="NCBI Taxonomy" id="208331"/>
    <lineage>
        <taxon>Eukaryota</taxon>
        <taxon>Metazoa</taxon>
        <taxon>Chordata</taxon>
        <taxon>Craniata</taxon>
        <taxon>Vertebrata</taxon>
        <taxon>Euteleostomi</taxon>
        <taxon>Actinopterygii</taxon>
        <taxon>Neopterygii</taxon>
        <taxon>Teleostei</taxon>
        <taxon>Neoteleostei</taxon>
        <taxon>Acanthomorphata</taxon>
        <taxon>Ovalentaria</taxon>
        <taxon>Atherinomorphae</taxon>
        <taxon>Cyprinodontiformes</taxon>
        <taxon>Goodeidae</taxon>
        <taxon>Characodon</taxon>
    </lineage>
</organism>
<dbReference type="SMART" id="SM00147">
    <property type="entry name" value="RasGEF"/>
    <property type="match status" value="1"/>
</dbReference>